<organism evidence="2 3">
    <name type="scientific">Dyadobacter frigoris</name>
    <dbReference type="NCBI Taxonomy" id="2576211"/>
    <lineage>
        <taxon>Bacteria</taxon>
        <taxon>Pseudomonadati</taxon>
        <taxon>Bacteroidota</taxon>
        <taxon>Cytophagia</taxon>
        <taxon>Cytophagales</taxon>
        <taxon>Spirosomataceae</taxon>
        <taxon>Dyadobacter</taxon>
    </lineage>
</organism>
<feature type="transmembrane region" description="Helical" evidence="1">
    <location>
        <begin position="107"/>
        <end position="127"/>
    </location>
</feature>
<evidence type="ECO:0000313" key="2">
    <source>
        <dbReference type="EMBL" id="TKT91823.1"/>
    </source>
</evidence>
<dbReference type="RefSeq" id="WP_137340193.1">
    <property type="nucleotide sequence ID" value="NZ_BSQH01000006.1"/>
</dbReference>
<evidence type="ECO:0000313" key="3">
    <source>
        <dbReference type="Proteomes" id="UP000304900"/>
    </source>
</evidence>
<feature type="transmembrane region" description="Helical" evidence="1">
    <location>
        <begin position="305"/>
        <end position="325"/>
    </location>
</feature>
<keyword evidence="1" id="KW-0472">Membrane</keyword>
<accession>A0A4V6BKQ4</accession>
<comment type="caution">
    <text evidence="2">The sequence shown here is derived from an EMBL/GenBank/DDBJ whole genome shotgun (WGS) entry which is preliminary data.</text>
</comment>
<proteinExistence type="predicted"/>
<feature type="transmembrane region" description="Helical" evidence="1">
    <location>
        <begin position="139"/>
        <end position="159"/>
    </location>
</feature>
<dbReference type="EMBL" id="SZVO01000005">
    <property type="protein sequence ID" value="TKT91823.1"/>
    <property type="molecule type" value="Genomic_DNA"/>
</dbReference>
<feature type="transmembrane region" description="Helical" evidence="1">
    <location>
        <begin position="356"/>
        <end position="377"/>
    </location>
</feature>
<feature type="transmembrane region" description="Helical" evidence="1">
    <location>
        <begin position="233"/>
        <end position="253"/>
    </location>
</feature>
<feature type="transmembrane region" description="Helical" evidence="1">
    <location>
        <begin position="29"/>
        <end position="46"/>
    </location>
</feature>
<sequence length="404" mass="45938">MHKSIFQYTRLPIYAMESLINTRAGRWKFSFFLFLFVLLTTYPKYIEILNEGSPLNTYAFFFEKIEHPLSPSISNDIESHGSKIAFRFTPSLIAKLLGNYKVKNGKGILQLFVFQSLLLLPFFYLLIKTVKRFSSNFNTVLIALSFSAIYTTKAFFWDYDFWFDGYAYFFLLLGMYFRNMAGIFLSLQLACWTDERAAVALASIFMFHLLEENNFSLPAVGSLLKFSLKKSSIAVLLSGLTYIATRILLSVFLELSTPMGDKAGVGLELIPFQIANRLIGILLSFEGLWLVFLTALSFLFAEKKFFLAAILILLTCAHILIAYSVFDITRSLAYCFPIFIISAALVQTSKSDNSDFIFLLSALGCILVPTQFLIFFVRQIPWTIFSVTEITQGVKNMLLLLGIN</sequence>
<evidence type="ECO:0000256" key="1">
    <source>
        <dbReference type="SAM" id="Phobius"/>
    </source>
</evidence>
<gene>
    <name evidence="2" type="ORF">FDK13_11745</name>
</gene>
<feature type="transmembrane region" description="Helical" evidence="1">
    <location>
        <begin position="165"/>
        <end position="185"/>
    </location>
</feature>
<keyword evidence="1" id="KW-0812">Transmembrane</keyword>
<dbReference type="Proteomes" id="UP000304900">
    <property type="component" value="Unassembled WGS sequence"/>
</dbReference>
<protein>
    <submittedName>
        <fullName evidence="2">Uncharacterized protein</fullName>
    </submittedName>
</protein>
<keyword evidence="3" id="KW-1185">Reference proteome</keyword>
<name>A0A4V6BKQ4_9BACT</name>
<dbReference type="OrthoDB" id="928695at2"/>
<dbReference type="AlphaFoldDB" id="A0A4V6BKQ4"/>
<keyword evidence="1" id="KW-1133">Transmembrane helix</keyword>
<feature type="transmembrane region" description="Helical" evidence="1">
    <location>
        <begin position="274"/>
        <end position="299"/>
    </location>
</feature>
<reference evidence="2 3" key="1">
    <citation type="submission" date="2019-05" db="EMBL/GenBank/DDBJ databases">
        <title>Dyadobacter AR-3-8 sp. nov., isolated from arctic soil.</title>
        <authorList>
            <person name="Chaudhary D.K."/>
        </authorList>
    </citation>
    <scope>NUCLEOTIDE SEQUENCE [LARGE SCALE GENOMIC DNA]</scope>
    <source>
        <strain evidence="2 3">AR-3-8</strain>
    </source>
</reference>